<evidence type="ECO:0000313" key="8">
    <source>
        <dbReference type="Proteomes" id="UP000503840"/>
    </source>
</evidence>
<dbReference type="GO" id="GO:0030976">
    <property type="term" value="F:thiamine pyrophosphate binding"/>
    <property type="evidence" value="ECO:0007669"/>
    <property type="project" value="InterPro"/>
</dbReference>
<comment type="caution">
    <text evidence="7">The sequence shown here is derived from an EMBL/GenBank/DDBJ whole genome shotgun (WGS) entry which is preliminary data.</text>
</comment>
<accession>A0A7J0BHS8</accession>
<evidence type="ECO:0000256" key="3">
    <source>
        <dbReference type="RuleBase" id="RU362132"/>
    </source>
</evidence>
<evidence type="ECO:0000313" key="7">
    <source>
        <dbReference type="EMBL" id="GFM33118.1"/>
    </source>
</evidence>
<dbReference type="GO" id="GO:0050660">
    <property type="term" value="F:flavin adenine dinucleotide binding"/>
    <property type="evidence" value="ECO:0007669"/>
    <property type="project" value="TreeGrafter"/>
</dbReference>
<dbReference type="GO" id="GO:0005948">
    <property type="term" value="C:acetolactate synthase complex"/>
    <property type="evidence" value="ECO:0007669"/>
    <property type="project" value="TreeGrafter"/>
</dbReference>
<feature type="domain" description="Thiamine pyrophosphate enzyme central" evidence="4">
    <location>
        <begin position="188"/>
        <end position="319"/>
    </location>
</feature>
<dbReference type="SUPFAM" id="SSF52518">
    <property type="entry name" value="Thiamin diphosphate-binding fold (THDP-binding)"/>
    <property type="match status" value="2"/>
</dbReference>
<evidence type="ECO:0000259" key="4">
    <source>
        <dbReference type="Pfam" id="PF00205"/>
    </source>
</evidence>
<dbReference type="InterPro" id="IPR012001">
    <property type="entry name" value="Thiamin_PyroP_enz_TPP-bd_dom"/>
</dbReference>
<reference evidence="7 8" key="1">
    <citation type="submission" date="2020-05" db="EMBL/GenBank/DDBJ databases">
        <title>Draft genome sequence of Desulfovibrio sp. strain HN2T.</title>
        <authorList>
            <person name="Ueno A."/>
            <person name="Tamazawa S."/>
            <person name="Tamamura S."/>
            <person name="Murakami T."/>
            <person name="Kiyama T."/>
            <person name="Inomata H."/>
            <person name="Amano Y."/>
            <person name="Miyakawa K."/>
            <person name="Tamaki H."/>
            <person name="Naganuma T."/>
            <person name="Kaneko K."/>
        </authorList>
    </citation>
    <scope>NUCLEOTIDE SEQUENCE [LARGE SCALE GENOMIC DNA]</scope>
    <source>
        <strain evidence="7 8">HN2</strain>
    </source>
</reference>
<gene>
    <name evidence="7" type="ORF">DSM101010T_14830</name>
</gene>
<dbReference type="PROSITE" id="PS00187">
    <property type="entry name" value="TPP_ENZYMES"/>
    <property type="match status" value="1"/>
</dbReference>
<dbReference type="Pfam" id="PF02776">
    <property type="entry name" value="TPP_enzyme_N"/>
    <property type="match status" value="1"/>
</dbReference>
<feature type="domain" description="Thiamine pyrophosphate enzyme N-terminal TPP-binding" evidence="6">
    <location>
        <begin position="1"/>
        <end position="115"/>
    </location>
</feature>
<feature type="domain" description="Thiamine pyrophosphate enzyme TPP-binding" evidence="5">
    <location>
        <begin position="380"/>
        <end position="525"/>
    </location>
</feature>
<dbReference type="InterPro" id="IPR029035">
    <property type="entry name" value="DHS-like_NAD/FAD-binding_dom"/>
</dbReference>
<dbReference type="PANTHER" id="PTHR18968">
    <property type="entry name" value="THIAMINE PYROPHOSPHATE ENZYMES"/>
    <property type="match status" value="1"/>
</dbReference>
<dbReference type="RefSeq" id="WP_174404801.1">
    <property type="nucleotide sequence ID" value="NZ_BLVO01000013.1"/>
</dbReference>
<dbReference type="PANTHER" id="PTHR18968:SF129">
    <property type="entry name" value="ACETOLACTATE SYNTHASE"/>
    <property type="match status" value="1"/>
</dbReference>
<evidence type="ECO:0000256" key="1">
    <source>
        <dbReference type="ARBA" id="ARBA00007812"/>
    </source>
</evidence>
<sequence>MNASELFVRCLEAEGVTHIFGIPGEENLAFLEALRTSSIKLVLTRHEQAAGFMAATFGRLTGKPGVCLSTLGPGATNFVTAASYALLGGMPMVLITGQKPIKKSKQGRFQILDVVGVMEPVTKLARQVVSSNAIPALVRDAFRVAQEEKPGPVHLELPEDIAEEVVSLSPLTVAGPYIPQADRAAVVKAVELIRKAERPLLTIAAGANRHSVCEAVEGFVDVTGIYFFSTQMGKGVVDQRHPQSLGSAALSDHDYLHCAIARADLIINVGHDVVEKPPFFMEPDNGKTVIHINYSAAQVDQVYFPQHEVVGDIAESLYSLTEALGDCRRPSYEYFTRIKQEVERNVYGNGQAADTFPPTPQRIVLDMREAMPDDGVLSLDNGMYKIWFARNYKAYRPNSLLLDNALATMGAGLPAAIAAKLLHPEQTVVALCGDGGFMMNSQELETALRLRLDLVVVVLRDDGYGMIKWKQAGMGLAVYGLDFGNPDFVAYAKSYGARGHRITRNGELGKVLRACFSEGGVHVIELPVDYSENERVLLQELRSKTCLL</sequence>
<keyword evidence="2 3" id="KW-0786">Thiamine pyrophosphate</keyword>
<dbReference type="EMBL" id="BLVO01000013">
    <property type="protein sequence ID" value="GFM33118.1"/>
    <property type="molecule type" value="Genomic_DNA"/>
</dbReference>
<dbReference type="Pfam" id="PF02775">
    <property type="entry name" value="TPP_enzyme_C"/>
    <property type="match status" value="1"/>
</dbReference>
<dbReference type="Gene3D" id="3.40.50.1220">
    <property type="entry name" value="TPP-binding domain"/>
    <property type="match status" value="1"/>
</dbReference>
<keyword evidence="8" id="KW-1185">Reference proteome</keyword>
<dbReference type="Proteomes" id="UP000503840">
    <property type="component" value="Unassembled WGS sequence"/>
</dbReference>
<organism evidence="7 8">
    <name type="scientific">Desulfovibrio subterraneus</name>
    <dbReference type="NCBI Taxonomy" id="2718620"/>
    <lineage>
        <taxon>Bacteria</taxon>
        <taxon>Pseudomonadati</taxon>
        <taxon>Thermodesulfobacteriota</taxon>
        <taxon>Desulfovibrionia</taxon>
        <taxon>Desulfovibrionales</taxon>
        <taxon>Desulfovibrionaceae</taxon>
        <taxon>Desulfovibrio</taxon>
    </lineage>
</organism>
<dbReference type="AlphaFoldDB" id="A0A7J0BHS8"/>
<name>A0A7J0BHS8_9BACT</name>
<dbReference type="InterPro" id="IPR045229">
    <property type="entry name" value="TPP_enz"/>
</dbReference>
<proteinExistence type="inferred from homology"/>
<dbReference type="FunFam" id="3.40.50.970:FF:000007">
    <property type="entry name" value="Acetolactate synthase"/>
    <property type="match status" value="1"/>
</dbReference>
<dbReference type="NCBIfam" id="NF006187">
    <property type="entry name" value="PRK08322.1"/>
    <property type="match status" value="1"/>
</dbReference>
<protein>
    <submittedName>
        <fullName evidence="7">Acetolactate synthase</fullName>
    </submittedName>
</protein>
<dbReference type="CDD" id="cd07035">
    <property type="entry name" value="TPP_PYR_POX_like"/>
    <property type="match status" value="1"/>
</dbReference>
<dbReference type="InterPro" id="IPR000399">
    <property type="entry name" value="TPP-bd_CS"/>
</dbReference>
<dbReference type="GO" id="GO:0009097">
    <property type="term" value="P:isoleucine biosynthetic process"/>
    <property type="evidence" value="ECO:0007669"/>
    <property type="project" value="TreeGrafter"/>
</dbReference>
<dbReference type="Gene3D" id="3.40.50.970">
    <property type="match status" value="2"/>
</dbReference>
<dbReference type="Pfam" id="PF00205">
    <property type="entry name" value="TPP_enzyme_M"/>
    <property type="match status" value="1"/>
</dbReference>
<dbReference type="InterPro" id="IPR029061">
    <property type="entry name" value="THDP-binding"/>
</dbReference>
<dbReference type="InterPro" id="IPR011766">
    <property type="entry name" value="TPP_enzyme_TPP-bd"/>
</dbReference>
<evidence type="ECO:0000259" key="6">
    <source>
        <dbReference type="Pfam" id="PF02776"/>
    </source>
</evidence>
<comment type="similarity">
    <text evidence="1 3">Belongs to the TPP enzyme family.</text>
</comment>
<dbReference type="GO" id="GO:0009099">
    <property type="term" value="P:L-valine biosynthetic process"/>
    <property type="evidence" value="ECO:0007669"/>
    <property type="project" value="TreeGrafter"/>
</dbReference>
<dbReference type="GO" id="GO:0000287">
    <property type="term" value="F:magnesium ion binding"/>
    <property type="evidence" value="ECO:0007669"/>
    <property type="project" value="InterPro"/>
</dbReference>
<dbReference type="SUPFAM" id="SSF52467">
    <property type="entry name" value="DHS-like NAD/FAD-binding domain"/>
    <property type="match status" value="1"/>
</dbReference>
<dbReference type="InterPro" id="IPR012000">
    <property type="entry name" value="Thiamin_PyroP_enz_cen_dom"/>
</dbReference>
<evidence type="ECO:0000259" key="5">
    <source>
        <dbReference type="Pfam" id="PF02775"/>
    </source>
</evidence>
<dbReference type="GO" id="GO:0003984">
    <property type="term" value="F:acetolactate synthase activity"/>
    <property type="evidence" value="ECO:0007669"/>
    <property type="project" value="TreeGrafter"/>
</dbReference>
<evidence type="ECO:0000256" key="2">
    <source>
        <dbReference type="ARBA" id="ARBA00023052"/>
    </source>
</evidence>